<accession>A0A7H1NQV5</accession>
<evidence type="ECO:0000256" key="4">
    <source>
        <dbReference type="RuleBase" id="RU003939"/>
    </source>
</evidence>
<evidence type="ECO:0000313" key="6">
    <source>
        <dbReference type="Proteomes" id="UP000516349"/>
    </source>
</evidence>
<dbReference type="AlphaFoldDB" id="A0A7H1NQV5"/>
<dbReference type="GO" id="GO:0030527">
    <property type="term" value="F:structural constituent of chromatin"/>
    <property type="evidence" value="ECO:0007669"/>
    <property type="project" value="InterPro"/>
</dbReference>
<evidence type="ECO:0000256" key="3">
    <source>
        <dbReference type="ARBA" id="ARBA00023125"/>
    </source>
</evidence>
<dbReference type="CDD" id="cd00591">
    <property type="entry name" value="HU_IHF"/>
    <property type="match status" value="1"/>
</dbReference>
<protein>
    <submittedName>
        <fullName evidence="5">DNA-binding protein HU</fullName>
    </submittedName>
</protein>
<keyword evidence="2" id="KW-0226">DNA condensation</keyword>
<dbReference type="Gene3D" id="4.10.520.10">
    <property type="entry name" value="IHF-like DNA-binding proteins"/>
    <property type="match status" value="1"/>
</dbReference>
<name>A0A7H1NQV5_9PROT</name>
<evidence type="ECO:0000256" key="2">
    <source>
        <dbReference type="ARBA" id="ARBA00023067"/>
    </source>
</evidence>
<dbReference type="EMBL" id="CP060244">
    <property type="protein sequence ID" value="QNT78165.1"/>
    <property type="molecule type" value="Genomic_DNA"/>
</dbReference>
<dbReference type="InterPro" id="IPR010992">
    <property type="entry name" value="IHF-like_DNA-bd_dom_sf"/>
</dbReference>
<reference evidence="5 6" key="1">
    <citation type="submission" date="2020-08" db="EMBL/GenBank/DDBJ databases">
        <title>Complete genome sequence of Entomobacter blattae G55GP.</title>
        <authorList>
            <person name="Poehlein A."/>
            <person name="Guzman J."/>
            <person name="Daniel R."/>
            <person name="Vilcinskas A."/>
        </authorList>
    </citation>
    <scope>NUCLEOTIDE SEQUENCE [LARGE SCALE GENOMIC DNA]</scope>
    <source>
        <strain evidence="5 6">G55GP</strain>
    </source>
</reference>
<dbReference type="PROSITE" id="PS00045">
    <property type="entry name" value="HISTONE_LIKE"/>
    <property type="match status" value="1"/>
</dbReference>
<dbReference type="PRINTS" id="PR01727">
    <property type="entry name" value="DNABINDINGHU"/>
</dbReference>
<dbReference type="GO" id="GO:0030261">
    <property type="term" value="P:chromosome condensation"/>
    <property type="evidence" value="ECO:0007669"/>
    <property type="project" value="UniProtKB-KW"/>
</dbReference>
<dbReference type="Pfam" id="PF00216">
    <property type="entry name" value="Bac_DNA_binding"/>
    <property type="match status" value="1"/>
</dbReference>
<dbReference type="GO" id="GO:0003677">
    <property type="term" value="F:DNA binding"/>
    <property type="evidence" value="ECO:0007669"/>
    <property type="project" value="UniProtKB-KW"/>
</dbReference>
<keyword evidence="6" id="KW-1185">Reference proteome</keyword>
<dbReference type="PANTHER" id="PTHR33175:SF3">
    <property type="entry name" value="DNA-BINDING PROTEIN HU-BETA"/>
    <property type="match status" value="1"/>
</dbReference>
<dbReference type="SMART" id="SM00411">
    <property type="entry name" value="BHL"/>
    <property type="match status" value="1"/>
</dbReference>
<dbReference type="PANTHER" id="PTHR33175">
    <property type="entry name" value="DNA-BINDING PROTEIN HU"/>
    <property type="match status" value="1"/>
</dbReference>
<keyword evidence="3 5" id="KW-0238">DNA-binding</keyword>
<dbReference type="KEGG" id="ebla:JGUZn3_09330"/>
<comment type="similarity">
    <text evidence="1 4">Belongs to the bacterial histone-like protein family.</text>
</comment>
<dbReference type="Proteomes" id="UP000516349">
    <property type="component" value="Chromosome"/>
</dbReference>
<evidence type="ECO:0000256" key="1">
    <source>
        <dbReference type="ARBA" id="ARBA00010529"/>
    </source>
</evidence>
<dbReference type="SUPFAM" id="SSF47729">
    <property type="entry name" value="IHF-like DNA-binding proteins"/>
    <property type="match status" value="1"/>
</dbReference>
<dbReference type="InterPro" id="IPR000119">
    <property type="entry name" value="Hist_DNA-bd"/>
</dbReference>
<gene>
    <name evidence="5" type="primary">hup_1</name>
    <name evidence="5" type="ORF">JGUZn3_09330</name>
</gene>
<dbReference type="InterPro" id="IPR020816">
    <property type="entry name" value="Histone-like_DNA-bd_CS"/>
</dbReference>
<sequence length="102" mass="11054">MNTSELINQLAARHNITKELSKDIIHDMLHLIVSTAASGQDVSIAGFGKFKVTNRPARQGRNPSTGEVINIPASRKFSFTTAKAVRDELNGAKAAPPTKKKK</sequence>
<proteinExistence type="inferred from homology"/>
<evidence type="ECO:0000313" key="5">
    <source>
        <dbReference type="EMBL" id="QNT78165.1"/>
    </source>
</evidence>
<organism evidence="5 6">
    <name type="scientific">Entomobacter blattae</name>
    <dbReference type="NCBI Taxonomy" id="2762277"/>
    <lineage>
        <taxon>Bacteria</taxon>
        <taxon>Pseudomonadati</taxon>
        <taxon>Pseudomonadota</taxon>
        <taxon>Alphaproteobacteria</taxon>
        <taxon>Acetobacterales</taxon>
        <taxon>Acetobacteraceae</taxon>
        <taxon>Entomobacter</taxon>
    </lineage>
</organism>
<dbReference type="RefSeq" id="WP_203414513.1">
    <property type="nucleotide sequence ID" value="NZ_CP060244.1"/>
</dbReference>